<name>A0ACC0B842_CATRO</name>
<gene>
    <name evidence="1" type="ORF">M9H77_18687</name>
</gene>
<dbReference type="EMBL" id="CM044704">
    <property type="protein sequence ID" value="KAI5668834.1"/>
    <property type="molecule type" value="Genomic_DNA"/>
</dbReference>
<organism evidence="1 2">
    <name type="scientific">Catharanthus roseus</name>
    <name type="common">Madagascar periwinkle</name>
    <name type="synonym">Vinca rosea</name>
    <dbReference type="NCBI Taxonomy" id="4058"/>
    <lineage>
        <taxon>Eukaryota</taxon>
        <taxon>Viridiplantae</taxon>
        <taxon>Streptophyta</taxon>
        <taxon>Embryophyta</taxon>
        <taxon>Tracheophyta</taxon>
        <taxon>Spermatophyta</taxon>
        <taxon>Magnoliopsida</taxon>
        <taxon>eudicotyledons</taxon>
        <taxon>Gunneridae</taxon>
        <taxon>Pentapetalae</taxon>
        <taxon>asterids</taxon>
        <taxon>lamiids</taxon>
        <taxon>Gentianales</taxon>
        <taxon>Apocynaceae</taxon>
        <taxon>Rauvolfioideae</taxon>
        <taxon>Vinceae</taxon>
        <taxon>Catharanthinae</taxon>
        <taxon>Catharanthus</taxon>
    </lineage>
</organism>
<reference evidence="2" key="1">
    <citation type="journal article" date="2023" name="Nat. Plants">
        <title>Single-cell RNA sequencing provides a high-resolution roadmap for understanding the multicellular compartmentation of specialized metabolism.</title>
        <authorList>
            <person name="Sun S."/>
            <person name="Shen X."/>
            <person name="Li Y."/>
            <person name="Li Y."/>
            <person name="Wang S."/>
            <person name="Li R."/>
            <person name="Zhang H."/>
            <person name="Shen G."/>
            <person name="Guo B."/>
            <person name="Wei J."/>
            <person name="Xu J."/>
            <person name="St-Pierre B."/>
            <person name="Chen S."/>
            <person name="Sun C."/>
        </authorList>
    </citation>
    <scope>NUCLEOTIDE SEQUENCE [LARGE SCALE GENOMIC DNA]</scope>
</reference>
<protein>
    <submittedName>
        <fullName evidence="1">Uncharacterized protein</fullName>
    </submittedName>
</protein>
<comment type="caution">
    <text evidence="1">The sequence shown here is derived from an EMBL/GenBank/DDBJ whole genome shotgun (WGS) entry which is preliminary data.</text>
</comment>
<evidence type="ECO:0000313" key="2">
    <source>
        <dbReference type="Proteomes" id="UP001060085"/>
    </source>
</evidence>
<keyword evidence="2" id="KW-1185">Reference proteome</keyword>
<evidence type="ECO:0000313" key="1">
    <source>
        <dbReference type="EMBL" id="KAI5668834.1"/>
    </source>
</evidence>
<dbReference type="Proteomes" id="UP001060085">
    <property type="component" value="Linkage Group LG04"/>
</dbReference>
<proteinExistence type="predicted"/>
<accession>A0ACC0B842</accession>
<sequence length="178" mass="20605">MDATEIHELLQSLFLREEEMPPTPVETWFPFGKVWRPWQEMMRLRRWRQQWGVALERGSLVRGYPSEEGRREGSGRTVKIGAFGGEEQLQDVPILVAFNGTASYFRWGFEIPAHQSREGQNFWVEEKEKSVVRASKEGIKGKHKRPFADITDMRSLEDGALLMKAKSNDSHMSVKLII</sequence>